<organism evidence="1 2">
    <name type="scientific">Kitasatospora acidiphila</name>
    <dbReference type="NCBI Taxonomy" id="2567942"/>
    <lineage>
        <taxon>Bacteria</taxon>
        <taxon>Bacillati</taxon>
        <taxon>Actinomycetota</taxon>
        <taxon>Actinomycetes</taxon>
        <taxon>Kitasatosporales</taxon>
        <taxon>Streptomycetaceae</taxon>
        <taxon>Kitasatospora</taxon>
    </lineage>
</organism>
<accession>A0A540WFL2</accession>
<keyword evidence="2" id="KW-1185">Reference proteome</keyword>
<reference evidence="1 2" key="1">
    <citation type="submission" date="2019-06" db="EMBL/GenBank/DDBJ databases">
        <title>Description of Kitasatospora acidophila sp. nov. isolated from pine grove soil, and reclassification of Streptomyces novaecaesareae to Kitasatospora novaeceasareae comb. nov.</title>
        <authorList>
            <person name="Kim M.J."/>
        </authorList>
    </citation>
    <scope>NUCLEOTIDE SEQUENCE [LARGE SCALE GENOMIC DNA]</scope>
    <source>
        <strain evidence="1 2">MMS16-CNU292</strain>
    </source>
</reference>
<sequence length="118" mass="13269">MREVMADAERFGHRQHVHLTWLAIRRYGVAAATELVGDGIRRTAAAAGAPQKFHVTMTRAWAELVGRRVRDEADFETFAARNPELLDKTLLDRSYRPETLTGDAARTGWVEPDLAPLQ</sequence>
<name>A0A540WFL2_9ACTN</name>
<dbReference type="Proteomes" id="UP000319103">
    <property type="component" value="Unassembled WGS sequence"/>
</dbReference>
<evidence type="ECO:0000313" key="1">
    <source>
        <dbReference type="EMBL" id="TQF07816.1"/>
    </source>
</evidence>
<gene>
    <name evidence="1" type="ORF">E6W39_37190</name>
</gene>
<dbReference type="OrthoDB" id="3293476at2"/>
<dbReference type="AlphaFoldDB" id="A0A540WFL2"/>
<protein>
    <submittedName>
        <fullName evidence="1">Uncharacterized protein</fullName>
    </submittedName>
</protein>
<evidence type="ECO:0000313" key="2">
    <source>
        <dbReference type="Proteomes" id="UP000319103"/>
    </source>
</evidence>
<comment type="caution">
    <text evidence="1">The sequence shown here is derived from an EMBL/GenBank/DDBJ whole genome shotgun (WGS) entry which is preliminary data.</text>
</comment>
<dbReference type="EMBL" id="VIGB01000003">
    <property type="protein sequence ID" value="TQF07816.1"/>
    <property type="molecule type" value="Genomic_DNA"/>
</dbReference>
<proteinExistence type="predicted"/>